<accession>A0ABQ5VJH6</accession>
<protein>
    <recommendedName>
        <fullName evidence="3">Rap1a immunity protein domain-containing protein</fullName>
    </recommendedName>
</protein>
<sequence>MKPAMNMLMALLVVLGIVLPKATAALALVLPTYGQTITICTPEGISTVTLDANGDPVHETEQTTAPCLLAYATLVQPASLPDWHRLARQIDAATLLETQTTLTAQRIMLRPPCRAPPAL</sequence>
<dbReference type="RefSeq" id="WP_284373168.1">
    <property type="nucleotide sequence ID" value="NZ_BAABWP010000001.1"/>
</dbReference>
<dbReference type="EMBL" id="BSNL01000001">
    <property type="protein sequence ID" value="GLQ27283.1"/>
    <property type="molecule type" value="Genomic_DNA"/>
</dbReference>
<keyword evidence="2" id="KW-1185">Reference proteome</keyword>
<comment type="caution">
    <text evidence="1">The sequence shown here is derived from an EMBL/GenBank/DDBJ whole genome shotgun (WGS) entry which is preliminary data.</text>
</comment>
<reference evidence="1" key="1">
    <citation type="journal article" date="2014" name="Int. J. Syst. Evol. Microbiol.">
        <title>Complete genome of a new Firmicutes species belonging to the dominant human colonic microbiota ('Ruminococcus bicirculans') reveals two chromosomes and a selective capacity to utilize plant glucans.</title>
        <authorList>
            <consortium name="NISC Comparative Sequencing Program"/>
            <person name="Wegmann U."/>
            <person name="Louis P."/>
            <person name="Goesmann A."/>
            <person name="Henrissat B."/>
            <person name="Duncan S.H."/>
            <person name="Flint H.J."/>
        </authorList>
    </citation>
    <scope>NUCLEOTIDE SEQUENCE</scope>
    <source>
        <strain evidence="1">NBRC 109915</strain>
    </source>
</reference>
<organism evidence="1 2">
    <name type="scientific">Sulfitobacter pacificus</name>
    <dbReference type="NCBI Taxonomy" id="1499314"/>
    <lineage>
        <taxon>Bacteria</taxon>
        <taxon>Pseudomonadati</taxon>
        <taxon>Pseudomonadota</taxon>
        <taxon>Alphaproteobacteria</taxon>
        <taxon>Rhodobacterales</taxon>
        <taxon>Roseobacteraceae</taxon>
        <taxon>Sulfitobacter</taxon>
    </lineage>
</organism>
<dbReference type="Proteomes" id="UP001161388">
    <property type="component" value="Unassembled WGS sequence"/>
</dbReference>
<evidence type="ECO:0000313" key="1">
    <source>
        <dbReference type="EMBL" id="GLQ27283.1"/>
    </source>
</evidence>
<reference evidence="1" key="2">
    <citation type="submission" date="2023-01" db="EMBL/GenBank/DDBJ databases">
        <title>Draft genome sequence of Sulfitobacter pacificus strain NBRC 109915.</title>
        <authorList>
            <person name="Sun Q."/>
            <person name="Mori K."/>
        </authorList>
    </citation>
    <scope>NUCLEOTIDE SEQUENCE</scope>
    <source>
        <strain evidence="1">NBRC 109915</strain>
    </source>
</reference>
<name>A0ABQ5VJH6_9RHOB</name>
<evidence type="ECO:0000313" key="2">
    <source>
        <dbReference type="Proteomes" id="UP001161388"/>
    </source>
</evidence>
<evidence type="ECO:0008006" key="3">
    <source>
        <dbReference type="Google" id="ProtNLM"/>
    </source>
</evidence>
<proteinExistence type="predicted"/>
<gene>
    <name evidence="1" type="ORF">GCM10007927_20860</name>
</gene>